<feature type="compositionally biased region" description="Gly residues" evidence="1">
    <location>
        <begin position="549"/>
        <end position="559"/>
    </location>
</feature>
<evidence type="ECO:0000256" key="2">
    <source>
        <dbReference type="SAM" id="SignalP"/>
    </source>
</evidence>
<gene>
    <name evidence="3" type="ORF">EVOR1521_LOCUS9583</name>
</gene>
<feature type="region of interest" description="Disordered" evidence="1">
    <location>
        <begin position="266"/>
        <end position="308"/>
    </location>
</feature>
<feature type="region of interest" description="Disordered" evidence="1">
    <location>
        <begin position="43"/>
        <end position="63"/>
    </location>
</feature>
<sequence length="585" mass="64704">MQEISLKQGQSSSRRGQDLRRLLLLLLLPYSLILLRQQLPKSQTSDQGEALHGSWKSEKGKCSIGKDPVTARLSYTEPLPEGERVHGWLDATEEEGLWQGTLVLLQAGEGPWYGPSFGPPPEVVGDIKVRLLKGEKPQMETQIRMKEEDEDWSEPTKFELEEGVEEKPMPKPDLSNLLPAEDREKEVEPDDSDDEVKRAKCAKGPKRSVALKIAARRMLDSNPALPMAKHKVQGLHGVEQHELVDIGALQSGCELPSVSVEQMLDRRRHEEQDPLKRDGRPEVSGAPKEGLGNGSPPPRRDSRGFSSARAVSWDEKQNYLVADTSLGGNVPVEQLDDEMVMLRKQQHQEEEACRRIAATRRARNLCRGEVGEARGRAPWEEFFQSALWLCAAMGQESSKGSKDQPARLVPTTVQVNKASLQSRWWSLQVSGAAPTPNCLDSYGRQYAALFERHCGEYRTEMQRCMRKGKLDPLDMKTWYPLCGESYEMETACATGLLKHVDVKCRPQLDSAADALGVARGQMDPKMTKSLDEIGKCMAKLATDREAGTCSGGPGPGPAGGDRFCAGEGEVQNEQAADDQMKVAAS</sequence>
<evidence type="ECO:0000313" key="3">
    <source>
        <dbReference type="EMBL" id="CAJ1382125.1"/>
    </source>
</evidence>
<reference evidence="3" key="1">
    <citation type="submission" date="2023-08" db="EMBL/GenBank/DDBJ databases">
        <authorList>
            <person name="Chen Y."/>
            <person name="Shah S."/>
            <person name="Dougan E. K."/>
            <person name="Thang M."/>
            <person name="Chan C."/>
        </authorList>
    </citation>
    <scope>NUCLEOTIDE SEQUENCE</scope>
</reference>
<dbReference type="Proteomes" id="UP001178507">
    <property type="component" value="Unassembled WGS sequence"/>
</dbReference>
<feature type="signal peptide" evidence="2">
    <location>
        <begin position="1"/>
        <end position="33"/>
    </location>
</feature>
<evidence type="ECO:0000313" key="4">
    <source>
        <dbReference type="Proteomes" id="UP001178507"/>
    </source>
</evidence>
<keyword evidence="2" id="KW-0732">Signal</keyword>
<accession>A0AA36MQV8</accession>
<organism evidence="3 4">
    <name type="scientific">Effrenium voratum</name>
    <dbReference type="NCBI Taxonomy" id="2562239"/>
    <lineage>
        <taxon>Eukaryota</taxon>
        <taxon>Sar</taxon>
        <taxon>Alveolata</taxon>
        <taxon>Dinophyceae</taxon>
        <taxon>Suessiales</taxon>
        <taxon>Symbiodiniaceae</taxon>
        <taxon>Effrenium</taxon>
    </lineage>
</organism>
<comment type="caution">
    <text evidence="3">The sequence shown here is derived from an EMBL/GenBank/DDBJ whole genome shotgun (WGS) entry which is preliminary data.</text>
</comment>
<dbReference type="EMBL" id="CAUJNA010000874">
    <property type="protein sequence ID" value="CAJ1382125.1"/>
    <property type="molecule type" value="Genomic_DNA"/>
</dbReference>
<feature type="compositionally biased region" description="Basic and acidic residues" evidence="1">
    <location>
        <begin position="154"/>
        <end position="170"/>
    </location>
</feature>
<feature type="region of interest" description="Disordered" evidence="1">
    <location>
        <begin position="544"/>
        <end position="585"/>
    </location>
</feature>
<feature type="compositionally biased region" description="Basic and acidic residues" evidence="1">
    <location>
        <begin position="266"/>
        <end position="281"/>
    </location>
</feature>
<feature type="chain" id="PRO_5041343745" evidence="2">
    <location>
        <begin position="34"/>
        <end position="585"/>
    </location>
</feature>
<feature type="region of interest" description="Disordered" evidence="1">
    <location>
        <begin position="139"/>
        <end position="201"/>
    </location>
</feature>
<dbReference type="AlphaFoldDB" id="A0AA36MQV8"/>
<evidence type="ECO:0000256" key="1">
    <source>
        <dbReference type="SAM" id="MobiDB-lite"/>
    </source>
</evidence>
<proteinExistence type="predicted"/>
<name>A0AA36MQV8_9DINO</name>
<protein>
    <submittedName>
        <fullName evidence="3">Uncharacterized protein</fullName>
    </submittedName>
</protein>
<keyword evidence="4" id="KW-1185">Reference proteome</keyword>